<evidence type="ECO:0000256" key="1">
    <source>
        <dbReference type="ARBA" id="ARBA00022603"/>
    </source>
</evidence>
<gene>
    <name evidence="5" type="ORF">NSCI0253_LOCUS10492</name>
</gene>
<keyword evidence="1" id="KW-0489">Methyltransferase</keyword>
<dbReference type="GO" id="GO:0006400">
    <property type="term" value="P:tRNA modification"/>
    <property type="evidence" value="ECO:0007669"/>
    <property type="project" value="UniProtKB-ARBA"/>
</dbReference>
<dbReference type="GO" id="GO:0032259">
    <property type="term" value="P:methylation"/>
    <property type="evidence" value="ECO:0007669"/>
    <property type="project" value="UniProtKB-KW"/>
</dbReference>
<protein>
    <recommendedName>
        <fullName evidence="4">Methyltransferase type 11 domain-containing protein</fullName>
    </recommendedName>
</protein>
<dbReference type="CDD" id="cd02440">
    <property type="entry name" value="AdoMet_MTases"/>
    <property type="match status" value="1"/>
</dbReference>
<dbReference type="InterPro" id="IPR051422">
    <property type="entry name" value="AlkB_tRNA_MeTrf/Diox"/>
</dbReference>
<dbReference type="InterPro" id="IPR013216">
    <property type="entry name" value="Methyltransf_11"/>
</dbReference>
<feature type="region of interest" description="Disordered" evidence="3">
    <location>
        <begin position="1"/>
        <end position="26"/>
    </location>
</feature>
<dbReference type="PANTHER" id="PTHR13069">
    <property type="entry name" value="ALKYLATED DNA REPAIR PROTEIN ALKB HOMOLOG 8"/>
    <property type="match status" value="1"/>
</dbReference>
<evidence type="ECO:0000313" key="5">
    <source>
        <dbReference type="EMBL" id="CAD8836144.1"/>
    </source>
</evidence>
<dbReference type="EMBL" id="HBFQ01015103">
    <property type="protein sequence ID" value="CAD8836144.1"/>
    <property type="molecule type" value="Transcribed_RNA"/>
</dbReference>
<dbReference type="AlphaFoldDB" id="A0A7S0ZXW3"/>
<evidence type="ECO:0000256" key="3">
    <source>
        <dbReference type="SAM" id="MobiDB-lite"/>
    </source>
</evidence>
<dbReference type="PANTHER" id="PTHR13069:SF21">
    <property type="entry name" value="ALKYLATED DNA REPAIR PROTEIN ALKB HOMOLOG 8"/>
    <property type="match status" value="1"/>
</dbReference>
<dbReference type="GO" id="GO:0008175">
    <property type="term" value="F:tRNA methyltransferase activity"/>
    <property type="evidence" value="ECO:0007669"/>
    <property type="project" value="UniProtKB-ARBA"/>
</dbReference>
<accession>A0A7S0ZXW3</accession>
<keyword evidence="2" id="KW-0808">Transferase</keyword>
<dbReference type="SUPFAM" id="SSF53335">
    <property type="entry name" value="S-adenosyl-L-methionine-dependent methyltransferases"/>
    <property type="match status" value="1"/>
</dbReference>
<evidence type="ECO:0000259" key="4">
    <source>
        <dbReference type="Pfam" id="PF08241"/>
    </source>
</evidence>
<organism evidence="5">
    <name type="scientific">Noctiluca scintillans</name>
    <name type="common">Sea sparkle</name>
    <name type="synonym">Red tide dinoflagellate</name>
    <dbReference type="NCBI Taxonomy" id="2966"/>
    <lineage>
        <taxon>Eukaryota</taxon>
        <taxon>Sar</taxon>
        <taxon>Alveolata</taxon>
        <taxon>Dinophyceae</taxon>
        <taxon>Noctilucales</taxon>
        <taxon>Noctilucaceae</taxon>
        <taxon>Noctiluca</taxon>
    </lineage>
</organism>
<feature type="domain" description="Methyltransferase type 11" evidence="4">
    <location>
        <begin position="83"/>
        <end position="179"/>
    </location>
</feature>
<dbReference type="GO" id="GO:0008757">
    <property type="term" value="F:S-adenosylmethionine-dependent methyltransferase activity"/>
    <property type="evidence" value="ECO:0007669"/>
    <property type="project" value="InterPro"/>
</dbReference>
<reference evidence="5" key="1">
    <citation type="submission" date="2021-01" db="EMBL/GenBank/DDBJ databases">
        <authorList>
            <person name="Corre E."/>
            <person name="Pelletier E."/>
            <person name="Niang G."/>
            <person name="Scheremetjew M."/>
            <person name="Finn R."/>
            <person name="Kale V."/>
            <person name="Holt S."/>
            <person name="Cochrane G."/>
            <person name="Meng A."/>
            <person name="Brown T."/>
            <person name="Cohen L."/>
        </authorList>
    </citation>
    <scope>NUCLEOTIDE SEQUENCE</scope>
</reference>
<sequence>MAGAVGATSGLESVRTATSSRSAPVEVPLPVSENPLCTPHLEAENVHRVYNTIAEHWDHTRYKAWPRVDAFIRSQPPGSLVADLGCGNGKNIPAVKESGSFVLASDMSPPLVRIAADAHDTGTPKVGLLVADCLCTPFRSGSFDAAVSIAVLHHLSTVPRRIQALREAARILRPQGEFLVYCWSYEQDADISASRHRFATQDVLVPFHAVSRVKKPKDVSKTAGTTNALANGVDSCGTAEAAPDVQQRYCHVYRSGELQELLAQVPELEVVDIWFDTGNWCALARRRPD</sequence>
<evidence type="ECO:0000256" key="2">
    <source>
        <dbReference type="ARBA" id="ARBA00022679"/>
    </source>
</evidence>
<dbReference type="InterPro" id="IPR029063">
    <property type="entry name" value="SAM-dependent_MTases_sf"/>
</dbReference>
<dbReference type="Pfam" id="PF08241">
    <property type="entry name" value="Methyltransf_11"/>
    <property type="match status" value="1"/>
</dbReference>
<dbReference type="Gene3D" id="3.40.50.150">
    <property type="entry name" value="Vaccinia Virus protein VP39"/>
    <property type="match status" value="1"/>
</dbReference>
<proteinExistence type="predicted"/>
<name>A0A7S0ZXW3_NOCSC</name>